<evidence type="ECO:0000313" key="1">
    <source>
        <dbReference type="EMBL" id="SFR37807.1"/>
    </source>
</evidence>
<organism evidence="1 2">
    <name type="scientific">Pseudidiomarina maritima</name>
    <dbReference type="NCBI Taxonomy" id="519453"/>
    <lineage>
        <taxon>Bacteria</taxon>
        <taxon>Pseudomonadati</taxon>
        <taxon>Pseudomonadota</taxon>
        <taxon>Gammaproteobacteria</taxon>
        <taxon>Alteromonadales</taxon>
        <taxon>Idiomarinaceae</taxon>
        <taxon>Pseudidiomarina</taxon>
    </lineage>
</organism>
<dbReference type="Proteomes" id="UP000199424">
    <property type="component" value="Unassembled WGS sequence"/>
</dbReference>
<reference evidence="2" key="1">
    <citation type="submission" date="2016-10" db="EMBL/GenBank/DDBJ databases">
        <authorList>
            <person name="Varghese N."/>
            <person name="Submissions S."/>
        </authorList>
    </citation>
    <scope>NUCLEOTIDE SEQUENCE [LARGE SCALE GENOMIC DNA]</scope>
    <source>
        <strain evidence="2">CGMCC 1.7285</strain>
    </source>
</reference>
<accession>A0A1I6G6Y9</accession>
<evidence type="ECO:0008006" key="3">
    <source>
        <dbReference type="Google" id="ProtNLM"/>
    </source>
</evidence>
<sequence>MVKSIATFLITSVLCTSVVAQEQQARDYARAAAIAASKAQGSKQQVILEEPARSYFEWGAIMNEKAEVVSVRKGSVAATMTLQVGDVIQHINQQPVDPQNLDKALTTLASLEHNQAFSVGVLRQQQALELKGVARATVIPGWRLEVNNTLEEGSHTGLMTTKSNEKACGRISVFFTPPVTADLYPAFINTIDGDNVRIKNPSFKLALNKYQIGIHELIDEPSLRRGGGSAPEKVLELTIEPNKTYHIAAKFIRDKRYQRFNDGYWEPVVWKVTDQTCQLD</sequence>
<gene>
    <name evidence="1" type="ORF">SAMN04488070_0231</name>
</gene>
<evidence type="ECO:0000313" key="2">
    <source>
        <dbReference type="Proteomes" id="UP000199424"/>
    </source>
</evidence>
<dbReference type="RefSeq" id="WP_092854468.1">
    <property type="nucleotide sequence ID" value="NZ_FOYU01000001.1"/>
</dbReference>
<dbReference type="EMBL" id="FOYU01000001">
    <property type="protein sequence ID" value="SFR37807.1"/>
    <property type="molecule type" value="Genomic_DNA"/>
</dbReference>
<dbReference type="InterPro" id="IPR036034">
    <property type="entry name" value="PDZ_sf"/>
</dbReference>
<protein>
    <recommendedName>
        <fullName evidence="3">PDZ domain-containing protein</fullName>
    </recommendedName>
</protein>
<dbReference type="SUPFAM" id="SSF50156">
    <property type="entry name" value="PDZ domain-like"/>
    <property type="match status" value="1"/>
</dbReference>
<dbReference type="AlphaFoldDB" id="A0A1I6G6Y9"/>
<keyword evidence="2" id="KW-1185">Reference proteome</keyword>
<proteinExistence type="predicted"/>
<name>A0A1I6G6Y9_9GAMM</name>
<dbReference type="Gene3D" id="2.30.42.10">
    <property type="match status" value="1"/>
</dbReference>